<dbReference type="PIRSF" id="PIRSF005917">
    <property type="entry name" value="MTase_YraL"/>
    <property type="match status" value="1"/>
</dbReference>
<dbReference type="Proteomes" id="UP001606099">
    <property type="component" value="Unassembled WGS sequence"/>
</dbReference>
<dbReference type="Pfam" id="PF23016">
    <property type="entry name" value="RsmI_C"/>
    <property type="match status" value="1"/>
</dbReference>
<dbReference type="NCBIfam" id="TIGR00096">
    <property type="entry name" value="16S rRNA (cytidine(1402)-2'-O)-methyltransferase"/>
    <property type="match status" value="1"/>
</dbReference>
<reference evidence="9 10" key="1">
    <citation type="submission" date="2024-08" db="EMBL/GenBank/DDBJ databases">
        <authorList>
            <person name="Lu H."/>
        </authorList>
    </citation>
    <scope>NUCLEOTIDE SEQUENCE [LARGE SCALE GENOMIC DNA]</scope>
    <source>
        <strain evidence="9 10">BYS180W</strain>
    </source>
</reference>
<evidence type="ECO:0000256" key="2">
    <source>
        <dbReference type="ARBA" id="ARBA00022552"/>
    </source>
</evidence>
<keyword evidence="3 6" id="KW-0489">Methyltransferase</keyword>
<comment type="similarity">
    <text evidence="6">Belongs to the methyltransferase superfamily. RsmI family.</text>
</comment>
<evidence type="ECO:0000256" key="5">
    <source>
        <dbReference type="ARBA" id="ARBA00022691"/>
    </source>
</evidence>
<sequence>MASSFASVREAAAQLAGAQQYPAATLYLVSTPIGNLADISLRALHVLGLVDAVACEDTRVSGQLLNHLGLHKPLLSLHQHNEMQAAQTVLQRLQQGQRVAYVSDAGTPAISDPGAHLVAAVRAAGLRVLPLPGASSVVTALSVAGDAQSQGFHFVGFLPPKGAQRLQAVQALANQPSAQVLFEAPHRMAELARQLADVLPQHTVTVCRELTKQFESVHTLAAEALPQWLAQDHQRERGEFVVVVHAKAPEAPQSGLPEAALRVLQVLLRELPLKQASSLASELTGAPRKALYQQALDWKDSGSPSSEPADLG</sequence>
<evidence type="ECO:0000256" key="6">
    <source>
        <dbReference type="HAMAP-Rule" id="MF_01877"/>
    </source>
</evidence>
<evidence type="ECO:0000259" key="8">
    <source>
        <dbReference type="Pfam" id="PF23016"/>
    </source>
</evidence>
<keyword evidence="10" id="KW-1185">Reference proteome</keyword>
<dbReference type="InterPro" id="IPR014776">
    <property type="entry name" value="4pyrrole_Mease_sub2"/>
</dbReference>
<dbReference type="CDD" id="cd11648">
    <property type="entry name" value="RsmI"/>
    <property type="match status" value="1"/>
</dbReference>
<dbReference type="Pfam" id="PF00590">
    <property type="entry name" value="TP_methylase"/>
    <property type="match status" value="1"/>
</dbReference>
<dbReference type="Gene3D" id="3.30.950.10">
    <property type="entry name" value="Methyltransferase, Cobalt-precorrin-4 Transmethylase, Domain 2"/>
    <property type="match status" value="1"/>
</dbReference>
<dbReference type="RefSeq" id="WP_394461956.1">
    <property type="nucleotide sequence ID" value="NZ_JBIGHZ010000004.1"/>
</dbReference>
<dbReference type="PANTHER" id="PTHR46111:SF1">
    <property type="entry name" value="RIBOSOMAL RNA SMALL SUBUNIT METHYLTRANSFERASE I"/>
    <property type="match status" value="1"/>
</dbReference>
<dbReference type="InterPro" id="IPR053910">
    <property type="entry name" value="RsmI_HTH"/>
</dbReference>
<feature type="domain" description="Tetrapyrrole methylase" evidence="7">
    <location>
        <begin position="25"/>
        <end position="220"/>
    </location>
</feature>
<evidence type="ECO:0000256" key="3">
    <source>
        <dbReference type="ARBA" id="ARBA00022603"/>
    </source>
</evidence>
<comment type="subcellular location">
    <subcellularLocation>
        <location evidence="6">Cytoplasm</location>
    </subcellularLocation>
</comment>
<dbReference type="EMBL" id="JBIGHZ010000004">
    <property type="protein sequence ID" value="MFG6448995.1"/>
    <property type="molecule type" value="Genomic_DNA"/>
</dbReference>
<keyword evidence="1 6" id="KW-0963">Cytoplasm</keyword>
<evidence type="ECO:0000256" key="4">
    <source>
        <dbReference type="ARBA" id="ARBA00022679"/>
    </source>
</evidence>
<dbReference type="HAMAP" id="MF_01877">
    <property type="entry name" value="16SrRNA_methyltr_I"/>
    <property type="match status" value="1"/>
</dbReference>
<dbReference type="EC" id="2.1.1.198" evidence="6"/>
<comment type="function">
    <text evidence="6">Catalyzes the 2'-O-methylation of the ribose of cytidine 1402 (C1402) in 16S rRNA.</text>
</comment>
<comment type="catalytic activity">
    <reaction evidence="6">
        <text>cytidine(1402) in 16S rRNA + S-adenosyl-L-methionine = 2'-O-methylcytidine(1402) in 16S rRNA + S-adenosyl-L-homocysteine + H(+)</text>
        <dbReference type="Rhea" id="RHEA:42924"/>
        <dbReference type="Rhea" id="RHEA-COMP:10285"/>
        <dbReference type="Rhea" id="RHEA-COMP:10286"/>
        <dbReference type="ChEBI" id="CHEBI:15378"/>
        <dbReference type="ChEBI" id="CHEBI:57856"/>
        <dbReference type="ChEBI" id="CHEBI:59789"/>
        <dbReference type="ChEBI" id="CHEBI:74495"/>
        <dbReference type="ChEBI" id="CHEBI:82748"/>
        <dbReference type="EC" id="2.1.1.198"/>
    </reaction>
</comment>
<accession>A0ABW7FXD2</accession>
<dbReference type="PROSITE" id="PS01296">
    <property type="entry name" value="RSMI"/>
    <property type="match status" value="1"/>
</dbReference>
<evidence type="ECO:0000259" key="7">
    <source>
        <dbReference type="Pfam" id="PF00590"/>
    </source>
</evidence>
<dbReference type="PANTHER" id="PTHR46111">
    <property type="entry name" value="RIBOSOMAL RNA SMALL SUBUNIT METHYLTRANSFERASE I"/>
    <property type="match status" value="1"/>
</dbReference>
<evidence type="ECO:0000313" key="9">
    <source>
        <dbReference type="EMBL" id="MFG6448995.1"/>
    </source>
</evidence>
<dbReference type="InterPro" id="IPR018063">
    <property type="entry name" value="SAM_MeTrfase_RsmI_CS"/>
</dbReference>
<dbReference type="InterPro" id="IPR008189">
    <property type="entry name" value="rRNA_ssu_MeTfrase_I"/>
</dbReference>
<protein>
    <recommendedName>
        <fullName evidence="6">Ribosomal RNA small subunit methyltransferase I</fullName>
        <ecNumber evidence="6">2.1.1.198</ecNumber>
    </recommendedName>
    <alternativeName>
        <fullName evidence="6">16S rRNA 2'-O-ribose C1402 methyltransferase</fullName>
    </alternativeName>
    <alternativeName>
        <fullName evidence="6">rRNA (cytidine-2'-O-)-methyltransferase RsmI</fullName>
    </alternativeName>
</protein>
<evidence type="ECO:0000256" key="1">
    <source>
        <dbReference type="ARBA" id="ARBA00022490"/>
    </source>
</evidence>
<comment type="caution">
    <text evidence="9">The sequence shown here is derived from an EMBL/GenBank/DDBJ whole genome shotgun (WGS) entry which is preliminary data.</text>
</comment>
<keyword evidence="2 6" id="KW-0698">rRNA processing</keyword>
<dbReference type="SUPFAM" id="SSF53790">
    <property type="entry name" value="Tetrapyrrole methylase"/>
    <property type="match status" value="1"/>
</dbReference>
<organism evidence="9 10">
    <name type="scientific">Roseateles rivi</name>
    <dbReference type="NCBI Taxonomy" id="3299028"/>
    <lineage>
        <taxon>Bacteria</taxon>
        <taxon>Pseudomonadati</taxon>
        <taxon>Pseudomonadota</taxon>
        <taxon>Betaproteobacteria</taxon>
        <taxon>Burkholderiales</taxon>
        <taxon>Sphaerotilaceae</taxon>
        <taxon>Roseateles</taxon>
    </lineage>
</organism>
<dbReference type="InterPro" id="IPR000878">
    <property type="entry name" value="4pyrrol_Mease"/>
</dbReference>
<dbReference type="InterPro" id="IPR035996">
    <property type="entry name" value="4pyrrol_Methylase_sf"/>
</dbReference>
<dbReference type="InterPro" id="IPR014777">
    <property type="entry name" value="4pyrrole_Mease_sub1"/>
</dbReference>
<name>A0ABW7FXD2_9BURK</name>
<proteinExistence type="inferred from homology"/>
<feature type="domain" description="RsmI HTH" evidence="8">
    <location>
        <begin position="256"/>
        <end position="299"/>
    </location>
</feature>
<keyword evidence="4 6" id="KW-0808">Transferase</keyword>
<evidence type="ECO:0000313" key="10">
    <source>
        <dbReference type="Proteomes" id="UP001606099"/>
    </source>
</evidence>
<gene>
    <name evidence="6 9" type="primary">rsmI</name>
    <name evidence="9" type="ORF">ACG0Z6_12205</name>
</gene>
<dbReference type="Gene3D" id="3.40.1010.10">
    <property type="entry name" value="Cobalt-precorrin-4 Transmethylase, Domain 1"/>
    <property type="match status" value="1"/>
</dbReference>
<keyword evidence="5 6" id="KW-0949">S-adenosyl-L-methionine</keyword>
<dbReference type="GO" id="GO:0032259">
    <property type="term" value="P:methylation"/>
    <property type="evidence" value="ECO:0007669"/>
    <property type="project" value="UniProtKB-KW"/>
</dbReference>
<dbReference type="GO" id="GO:0008168">
    <property type="term" value="F:methyltransferase activity"/>
    <property type="evidence" value="ECO:0007669"/>
    <property type="project" value="UniProtKB-KW"/>
</dbReference>